<organism evidence="1">
    <name type="scientific">Homo sapiens</name>
    <name type="common">Human</name>
    <dbReference type="NCBI Taxonomy" id="9606"/>
    <lineage>
        <taxon>Eukaryota</taxon>
        <taxon>Metazoa</taxon>
        <taxon>Chordata</taxon>
        <taxon>Craniata</taxon>
        <taxon>Vertebrata</taxon>
        <taxon>Euteleostomi</taxon>
        <taxon>Mammalia</taxon>
        <taxon>Eutheria</taxon>
        <taxon>Euarchontoglires</taxon>
        <taxon>Primates</taxon>
        <taxon>Haplorrhini</taxon>
        <taxon>Catarrhini</taxon>
        <taxon>Hominidae</taxon>
        <taxon>Homo</taxon>
    </lineage>
</organism>
<dbReference type="AlphaFoldDB" id="L8E8N0"/>
<gene>
    <name evidence="1" type="primary">C12orf51</name>
</gene>
<name>L8E8N0_HUMAN</name>
<proteinExistence type="predicted"/>
<reference evidence="1" key="1">
    <citation type="journal article" date="2013" name="PLoS ONE">
        <title>Direct detection of alternative open reading frames translation products in human significantly expands the proteome.</title>
        <authorList>
            <person name="Vanderperre B."/>
            <person name="Lucier J.-F."/>
            <person name="Motard J."/>
            <person name="Tremblay G."/>
            <person name="Vanderperre S."/>
            <person name="Wisztorski M."/>
            <person name="Salzet M."/>
            <person name="Boisvert F.-M."/>
            <person name="Roucou X."/>
        </authorList>
    </citation>
    <scope>NUCLEOTIDE SEQUENCE</scope>
</reference>
<dbReference type="ChiTaRS" id="HECTD4">
    <property type="organism name" value="human"/>
</dbReference>
<evidence type="ECO:0000313" key="1">
    <source>
        <dbReference type="EMBL" id="CCQ43086.1"/>
    </source>
</evidence>
<dbReference type="EMBL" id="HF583589">
    <property type="protein sequence ID" value="CCQ43086.1"/>
    <property type="molecule type" value="Genomic_DNA"/>
</dbReference>
<sequence length="81" mass="9030">MMLAPVLHQTQALMGHHAGLLPWPPLSNNMIVTPPVIIKSSSAMRISSPLAQTLTRLPLQMMKAMMMTMMTSLRRTTTPCW</sequence>
<accession>L8E8N0</accession>
<protein>
    <submittedName>
        <fullName evidence="1">Alternative protein C12orf51</fullName>
    </submittedName>
</protein>